<dbReference type="Gene3D" id="1.20.1270.50">
    <property type="entry name" value="Glycoside hydrolase family 38, central domain"/>
    <property type="match status" value="2"/>
</dbReference>
<dbReference type="Gene3D" id="3.20.110.10">
    <property type="entry name" value="Glycoside hydrolase 38, N terminal domain"/>
    <property type="match status" value="1"/>
</dbReference>
<dbReference type="Pfam" id="PF07748">
    <property type="entry name" value="Glyco_hydro_38C"/>
    <property type="match status" value="1"/>
</dbReference>
<dbReference type="InterPro" id="IPR015341">
    <property type="entry name" value="Glyco_hydro_38_cen"/>
</dbReference>
<gene>
    <name evidence="14" type="primary">LOC101671390</name>
</gene>
<evidence type="ECO:0000313" key="13">
    <source>
        <dbReference type="Proteomes" id="UP000000715"/>
    </source>
</evidence>
<keyword evidence="8 11" id="KW-0862">Zinc</keyword>
<dbReference type="InterPro" id="IPR000602">
    <property type="entry name" value="Glyco_hydro_38_N"/>
</dbReference>
<name>A0A8U0S118_MUSPF</name>
<keyword evidence="4" id="KW-0964">Secreted</keyword>
<dbReference type="GO" id="GO:0030246">
    <property type="term" value="F:carbohydrate binding"/>
    <property type="evidence" value="ECO:0007669"/>
    <property type="project" value="InterPro"/>
</dbReference>
<dbReference type="FunFam" id="2.60.40.1360:FF:000003">
    <property type="entry name" value="Alpha-mannosidase"/>
    <property type="match status" value="1"/>
</dbReference>
<dbReference type="InterPro" id="IPR050843">
    <property type="entry name" value="Glycosyl_Hydrlase_38"/>
</dbReference>
<keyword evidence="10 11" id="KW-0326">Glycosidase</keyword>
<dbReference type="InterPro" id="IPR037094">
    <property type="entry name" value="Glyco_hydro_38_cen_sf"/>
</dbReference>
<sequence length="999" mass="114747">MWLPLWLPVLMQLVLLRFLVAQPMKPIRVFVVPHSHMDVVWIHTVQESPWAYAANVYTSVVQELMLQKHRRFIAVEQEYFRLWWDGIASDRQKRQVRHLLATRRLEFVIGGQVMHDEAVTHFDDQILQLTEGHGFLYETFGIRPRFSWQVDPFGASATTPTLFALAGFYAHVISRIDYDLKGAMQKNQGLQFVWRGSPSLAAKQEIFTHVLDQYSYCSEGFHWDGSTLSPEPPPNRKFPDMIEPVDENNIRYYVNLLVDLVKERAAWFRTSHLLWPWGCDKQFFNASLQFANMDILLDYTNSYKSRLGISVEYATLAKYFGALQATNVTWHVREHQDFLPYSSGPHQAWTGFYSSCNQLKGLARRASALLYAGESMFTRSVWPVPHQHLDLDWALKQLQQLRWAVSEVQHHDAIIGTETPKVRDMYVKNLRSGMQGVHELMASIFQDRTPAYSDPEAGGHIAVVYNPLAWTVTTFVTLTVGFSRVHVTDEFGQPVAAQVQESKEKENAYDLHVLTTIPGLSYQHYIIKRAQGTQGATPVKTSKFVRRTKIHAGSGGRHLIRVENDCYTVFLDADTNLMHSILERESNSTVRVTQEFMEYHVNNLEFEELSSNYYLFLPNGTAEPAWEGVKLEIVAGKLMTEIRQFFYRKERDRNHTYAVYSRLAHVPVGHGGELLCRRIEQEYRVGPLELNREAVLRTSTSLHNRQILYSDSNGFQMQRRVFREHATNSIARNYYPMVQSAFIEDSQSRLVLLSEQAHGVSSQGNGQVEVMLHRQLWNNFDWALDYDLTLDDTSVVHPVLWLLLGPRPLTAGLHQRSGLALQHRPIVLLRELNETAQNHPSPQQQEPVTLPPSLHLQILSIPGWNYSSNHRKHLQNLQKGHGRKAKADLRRVLLRLHHLYEVGEDPVLSQPVSVNLEVVLQGLGPVVEVEERSLTGTWDVSTLHRWSWRTRDGPHSRGSSSSHLTSLQGMKVTIYPKEIRTFFIHFCSSELLVDSVNSG</sequence>
<dbReference type="InterPro" id="IPR011330">
    <property type="entry name" value="Glyco_hydro/deAcase_b/a-brl"/>
</dbReference>
<dbReference type="RefSeq" id="XP_044932972.1">
    <property type="nucleotide sequence ID" value="XM_045077037.1"/>
</dbReference>
<keyword evidence="7 11" id="KW-0378">Hydrolase</keyword>
<evidence type="ECO:0000256" key="7">
    <source>
        <dbReference type="ARBA" id="ARBA00022801"/>
    </source>
</evidence>
<dbReference type="Pfam" id="PF01074">
    <property type="entry name" value="Glyco_hydro_38N"/>
    <property type="match status" value="1"/>
</dbReference>
<dbReference type="GO" id="GO:0004559">
    <property type="term" value="F:alpha-mannosidase activity"/>
    <property type="evidence" value="ECO:0007669"/>
    <property type="project" value="UniProtKB-EC"/>
</dbReference>
<evidence type="ECO:0000256" key="4">
    <source>
        <dbReference type="ARBA" id="ARBA00022525"/>
    </source>
</evidence>
<evidence type="ECO:0000256" key="11">
    <source>
        <dbReference type="RuleBase" id="RU361199"/>
    </source>
</evidence>
<dbReference type="SUPFAM" id="SSF88713">
    <property type="entry name" value="Glycoside hydrolase/deacetylase"/>
    <property type="match status" value="1"/>
</dbReference>
<dbReference type="AlphaFoldDB" id="A0A8U0S118"/>
<comment type="cofactor">
    <cofactor evidence="11">
        <name>Zn(2+)</name>
        <dbReference type="ChEBI" id="CHEBI:29105"/>
    </cofactor>
    <text evidence="11">Binds 1 zinc ion per subunit.</text>
</comment>
<dbReference type="FunFam" id="2.70.98.30:FF:000005">
    <property type="entry name" value="Alpha-mannosidase"/>
    <property type="match status" value="1"/>
</dbReference>
<dbReference type="FunFam" id="1.20.1270.50:FF:000005">
    <property type="entry name" value="Alpha-mannosidase"/>
    <property type="match status" value="1"/>
</dbReference>
<keyword evidence="6 11" id="KW-0732">Signal</keyword>
<dbReference type="EC" id="3.2.1.-" evidence="11"/>
<dbReference type="InterPro" id="IPR013780">
    <property type="entry name" value="Glyco_hydro_b"/>
</dbReference>
<dbReference type="InterPro" id="IPR028995">
    <property type="entry name" value="Glyco_hydro_57/38_cen_sf"/>
</dbReference>
<dbReference type="GO" id="GO:0005576">
    <property type="term" value="C:extracellular region"/>
    <property type="evidence" value="ECO:0007669"/>
    <property type="project" value="UniProtKB-SubCell"/>
</dbReference>
<keyword evidence="13" id="KW-1185">Reference proteome</keyword>
<dbReference type="GO" id="GO:0005764">
    <property type="term" value="C:lysosome"/>
    <property type="evidence" value="ECO:0007669"/>
    <property type="project" value="TreeGrafter"/>
</dbReference>
<dbReference type="Gene3D" id="2.60.40.1180">
    <property type="entry name" value="Golgi alpha-mannosidase II"/>
    <property type="match status" value="1"/>
</dbReference>
<dbReference type="GeneID" id="101671390"/>
<comment type="catalytic activity">
    <reaction evidence="1">
        <text>Hydrolysis of terminal, non-reducing alpha-D-mannose residues in alpha-D-mannosides.</text>
        <dbReference type="EC" id="3.2.1.24"/>
    </reaction>
</comment>
<keyword evidence="9" id="KW-0325">Glycoprotein</keyword>
<dbReference type="OrthoDB" id="9735120at2759"/>
<dbReference type="Gene3D" id="2.70.98.30">
    <property type="entry name" value="Golgi alpha-mannosidase II, domain 4"/>
    <property type="match status" value="1"/>
</dbReference>
<dbReference type="PANTHER" id="PTHR11607">
    <property type="entry name" value="ALPHA-MANNOSIDASE"/>
    <property type="match status" value="1"/>
</dbReference>
<organism evidence="13 14">
    <name type="scientific">Mustela putorius furo</name>
    <name type="common">European domestic ferret</name>
    <name type="synonym">Mustela furo</name>
    <dbReference type="NCBI Taxonomy" id="9669"/>
    <lineage>
        <taxon>Eukaryota</taxon>
        <taxon>Metazoa</taxon>
        <taxon>Chordata</taxon>
        <taxon>Craniata</taxon>
        <taxon>Vertebrata</taxon>
        <taxon>Euteleostomi</taxon>
        <taxon>Mammalia</taxon>
        <taxon>Eutheria</taxon>
        <taxon>Laurasiatheria</taxon>
        <taxon>Carnivora</taxon>
        <taxon>Caniformia</taxon>
        <taxon>Musteloidea</taxon>
        <taxon>Mustelidae</taxon>
        <taxon>Mustelinae</taxon>
        <taxon>Mustela</taxon>
    </lineage>
</organism>
<dbReference type="Pfam" id="PF09261">
    <property type="entry name" value="Alpha-mann_mid"/>
    <property type="match status" value="1"/>
</dbReference>
<dbReference type="GO" id="GO:0006013">
    <property type="term" value="P:mannose metabolic process"/>
    <property type="evidence" value="ECO:0007669"/>
    <property type="project" value="InterPro"/>
</dbReference>
<evidence type="ECO:0000259" key="12">
    <source>
        <dbReference type="SMART" id="SM00872"/>
    </source>
</evidence>
<dbReference type="PANTHER" id="PTHR11607:SF28">
    <property type="entry name" value="EPIDIDYMIS-SPECIFIC ALPHA-MANNOSIDASE"/>
    <property type="match status" value="1"/>
</dbReference>
<proteinExistence type="inferred from homology"/>
<dbReference type="Gene3D" id="2.60.40.1360">
    <property type="match status" value="1"/>
</dbReference>
<dbReference type="GO" id="GO:0046872">
    <property type="term" value="F:metal ion binding"/>
    <property type="evidence" value="ECO:0007669"/>
    <property type="project" value="UniProtKB-KW"/>
</dbReference>
<evidence type="ECO:0000256" key="2">
    <source>
        <dbReference type="ARBA" id="ARBA00004613"/>
    </source>
</evidence>
<evidence type="ECO:0000313" key="14">
    <source>
        <dbReference type="RefSeq" id="XP_044932972.1"/>
    </source>
</evidence>
<evidence type="ECO:0000256" key="3">
    <source>
        <dbReference type="ARBA" id="ARBA00009792"/>
    </source>
</evidence>
<keyword evidence="5 11" id="KW-0479">Metal-binding</keyword>
<evidence type="ECO:0000256" key="10">
    <source>
        <dbReference type="ARBA" id="ARBA00023295"/>
    </source>
</evidence>
<dbReference type="Proteomes" id="UP000000715">
    <property type="component" value="Unplaced"/>
</dbReference>
<feature type="signal peptide" evidence="11">
    <location>
        <begin position="1"/>
        <end position="21"/>
    </location>
</feature>
<evidence type="ECO:0000256" key="5">
    <source>
        <dbReference type="ARBA" id="ARBA00022723"/>
    </source>
</evidence>
<evidence type="ECO:0000256" key="8">
    <source>
        <dbReference type="ARBA" id="ARBA00022833"/>
    </source>
</evidence>
<feature type="domain" description="Glycoside hydrolase family 38 central" evidence="12">
    <location>
        <begin position="347"/>
        <end position="430"/>
    </location>
</feature>
<dbReference type="FunFam" id="3.20.110.10:FF:000004">
    <property type="entry name" value="Alpha-mannosidase"/>
    <property type="match status" value="1"/>
</dbReference>
<feature type="chain" id="PRO_5035960624" description="Alpha-mannosidase" evidence="11">
    <location>
        <begin position="22"/>
        <end position="999"/>
    </location>
</feature>
<dbReference type="SUPFAM" id="SSF88688">
    <property type="entry name" value="Families 57/38 glycoside transferase middle domain"/>
    <property type="match status" value="1"/>
</dbReference>
<reference evidence="14" key="1">
    <citation type="submission" date="2025-08" db="UniProtKB">
        <authorList>
            <consortium name="RefSeq"/>
        </authorList>
    </citation>
    <scope>IDENTIFICATION</scope>
    <source>
        <tissue evidence="14">Brain</tissue>
    </source>
</reference>
<dbReference type="InterPro" id="IPR011013">
    <property type="entry name" value="Gal_mutarotase_sf_dom"/>
</dbReference>
<evidence type="ECO:0000256" key="9">
    <source>
        <dbReference type="ARBA" id="ARBA00023180"/>
    </source>
</evidence>
<comment type="similarity">
    <text evidence="3 11">Belongs to the glycosyl hydrolase 38 family.</text>
</comment>
<dbReference type="InterPro" id="IPR027291">
    <property type="entry name" value="Glyco_hydro_38_N_sf"/>
</dbReference>
<comment type="subcellular location">
    <subcellularLocation>
        <location evidence="2">Secreted</location>
    </subcellularLocation>
</comment>
<dbReference type="InterPro" id="IPR011682">
    <property type="entry name" value="Glyco_hydro_38_C"/>
</dbReference>
<dbReference type="SMART" id="SM00872">
    <property type="entry name" value="Alpha-mann_mid"/>
    <property type="match status" value="1"/>
</dbReference>
<accession>A0A8U0S118</accession>
<evidence type="ECO:0000256" key="6">
    <source>
        <dbReference type="ARBA" id="ARBA00022729"/>
    </source>
</evidence>
<dbReference type="SUPFAM" id="SSF74650">
    <property type="entry name" value="Galactose mutarotase-like"/>
    <property type="match status" value="1"/>
</dbReference>
<protein>
    <recommendedName>
        <fullName evidence="11">Alpha-mannosidase</fullName>
        <ecNumber evidence="11">3.2.1.-</ecNumber>
    </recommendedName>
</protein>
<evidence type="ECO:0000256" key="1">
    <source>
        <dbReference type="ARBA" id="ARBA00000365"/>
    </source>
</evidence>